<dbReference type="AlphaFoldDB" id="A0A9P8CEV1"/>
<name>A0A9P8CEV1_9HELO</name>
<dbReference type="InterPro" id="IPR021765">
    <property type="entry name" value="UstYa-like"/>
</dbReference>
<proteinExistence type="inferred from homology"/>
<evidence type="ECO:0000256" key="1">
    <source>
        <dbReference type="ARBA" id="ARBA00035112"/>
    </source>
</evidence>
<protein>
    <recommendedName>
        <fullName evidence="5">Tat pathway signal sequence</fullName>
    </recommendedName>
</protein>
<dbReference type="EMBL" id="MU253926">
    <property type="protein sequence ID" value="KAG9244152.1"/>
    <property type="molecule type" value="Genomic_DNA"/>
</dbReference>
<gene>
    <name evidence="3" type="ORF">BJ878DRAFT_84539</name>
</gene>
<dbReference type="GO" id="GO:0043386">
    <property type="term" value="P:mycotoxin biosynthetic process"/>
    <property type="evidence" value="ECO:0007669"/>
    <property type="project" value="InterPro"/>
</dbReference>
<dbReference type="Pfam" id="PF11807">
    <property type="entry name" value="UstYa"/>
    <property type="match status" value="1"/>
</dbReference>
<keyword evidence="2" id="KW-0472">Membrane</keyword>
<comment type="similarity">
    <text evidence="1">Belongs to the ustYa family.</text>
</comment>
<evidence type="ECO:0000313" key="3">
    <source>
        <dbReference type="EMBL" id="KAG9244152.1"/>
    </source>
</evidence>
<evidence type="ECO:0000256" key="2">
    <source>
        <dbReference type="SAM" id="Phobius"/>
    </source>
</evidence>
<dbReference type="PANTHER" id="PTHR33365">
    <property type="entry name" value="YALI0B05434P"/>
    <property type="match status" value="1"/>
</dbReference>
<organism evidence="3 4">
    <name type="scientific">Calycina marina</name>
    <dbReference type="NCBI Taxonomy" id="1763456"/>
    <lineage>
        <taxon>Eukaryota</taxon>
        <taxon>Fungi</taxon>
        <taxon>Dikarya</taxon>
        <taxon>Ascomycota</taxon>
        <taxon>Pezizomycotina</taxon>
        <taxon>Leotiomycetes</taxon>
        <taxon>Helotiales</taxon>
        <taxon>Pezizellaceae</taxon>
        <taxon>Calycina</taxon>
    </lineage>
</organism>
<dbReference type="PANTHER" id="PTHR33365:SF13">
    <property type="entry name" value="TAT PATHWAY SIGNAL SEQUENCE"/>
    <property type="match status" value="1"/>
</dbReference>
<sequence length="280" mass="31671">MYTELKEENYHGSSSGEEDYEALLTNLRIERKSSSKGAVFYLVFGIPVTSFLLIGLGIWIGRQHFADPNKICPRHVQRYSPVLKEVDTSLHIVTFNGSLLKTNVFRQDAGPEVDAAWDSLGVGYRSLAVPVEEAPESGFKPDQVKINEKYGGGFPGNVEGLHHLHCLNLMRQALYYNYDYYRAEGKGAFTNDGNIVKHHVSHCMDIIRQQLMCQPDTGLLGQVWWNPSAPTSFVDFNTQHKCKNFNAVRQWAHDRQLPETVAKDFLQPPKKGDLIYDAIP</sequence>
<keyword evidence="4" id="KW-1185">Reference proteome</keyword>
<keyword evidence="2" id="KW-0812">Transmembrane</keyword>
<evidence type="ECO:0000313" key="4">
    <source>
        <dbReference type="Proteomes" id="UP000887226"/>
    </source>
</evidence>
<feature type="transmembrane region" description="Helical" evidence="2">
    <location>
        <begin position="38"/>
        <end position="60"/>
    </location>
</feature>
<comment type="caution">
    <text evidence="3">The sequence shown here is derived from an EMBL/GenBank/DDBJ whole genome shotgun (WGS) entry which is preliminary data.</text>
</comment>
<dbReference type="OrthoDB" id="3687641at2759"/>
<evidence type="ECO:0008006" key="5">
    <source>
        <dbReference type="Google" id="ProtNLM"/>
    </source>
</evidence>
<accession>A0A9P8CEV1</accession>
<dbReference type="Proteomes" id="UP000887226">
    <property type="component" value="Unassembled WGS sequence"/>
</dbReference>
<keyword evidence="2" id="KW-1133">Transmembrane helix</keyword>
<reference evidence="3" key="1">
    <citation type="journal article" date="2021" name="IMA Fungus">
        <title>Genomic characterization of three marine fungi, including Emericellopsis atlantica sp. nov. with signatures of a generalist lifestyle and marine biomass degradation.</title>
        <authorList>
            <person name="Hagestad O.C."/>
            <person name="Hou L."/>
            <person name="Andersen J.H."/>
            <person name="Hansen E.H."/>
            <person name="Altermark B."/>
            <person name="Li C."/>
            <person name="Kuhnert E."/>
            <person name="Cox R.J."/>
            <person name="Crous P.W."/>
            <person name="Spatafora J.W."/>
            <person name="Lail K."/>
            <person name="Amirebrahimi M."/>
            <person name="Lipzen A."/>
            <person name="Pangilinan J."/>
            <person name="Andreopoulos W."/>
            <person name="Hayes R.D."/>
            <person name="Ng V."/>
            <person name="Grigoriev I.V."/>
            <person name="Jackson S.A."/>
            <person name="Sutton T.D.S."/>
            <person name="Dobson A.D.W."/>
            <person name="Rama T."/>
        </authorList>
    </citation>
    <scope>NUCLEOTIDE SEQUENCE</scope>
    <source>
        <strain evidence="3">TRa3180A</strain>
    </source>
</reference>